<dbReference type="SUPFAM" id="SSF109709">
    <property type="entry name" value="KorB DNA-binding domain-like"/>
    <property type="match status" value="1"/>
</dbReference>
<name>A0ABZ2D1Z1_9SPHN</name>
<dbReference type="PANTHER" id="PTHR33375:SF7">
    <property type="entry name" value="CHROMOSOME 2-PARTITIONING PROTEIN PARB-RELATED"/>
    <property type="match status" value="1"/>
</dbReference>
<proteinExistence type="predicted"/>
<dbReference type="InterPro" id="IPR036086">
    <property type="entry name" value="ParB/Sulfiredoxin_sf"/>
</dbReference>
<accession>A0ABZ2D1Z1</accession>
<feature type="domain" description="ParB/Spo0J HTH" evidence="3">
    <location>
        <begin position="119"/>
        <end position="190"/>
    </location>
</feature>
<dbReference type="InterPro" id="IPR003115">
    <property type="entry name" value="ParB_N"/>
</dbReference>
<dbReference type="Gene3D" id="3.90.1530.30">
    <property type="match status" value="1"/>
</dbReference>
<evidence type="ECO:0000259" key="2">
    <source>
        <dbReference type="Pfam" id="PF02195"/>
    </source>
</evidence>
<protein>
    <submittedName>
        <fullName evidence="4">ParB/RepB/Spo0J family partition protein</fullName>
    </submittedName>
</protein>
<dbReference type="Pfam" id="PF17762">
    <property type="entry name" value="HTH_ParB"/>
    <property type="match status" value="1"/>
</dbReference>
<dbReference type="InterPro" id="IPR041468">
    <property type="entry name" value="HTH_ParB/Spo0J"/>
</dbReference>
<dbReference type="Pfam" id="PF02195">
    <property type="entry name" value="ParB_N"/>
    <property type="match status" value="1"/>
</dbReference>
<dbReference type="CDD" id="cd16406">
    <property type="entry name" value="ParB_N_like"/>
    <property type="match status" value="1"/>
</dbReference>
<organism evidence="4 5">
    <name type="scientific">Pelagerythrobacter marensis</name>
    <dbReference type="NCBI Taxonomy" id="543877"/>
    <lineage>
        <taxon>Bacteria</taxon>
        <taxon>Pseudomonadati</taxon>
        <taxon>Pseudomonadota</taxon>
        <taxon>Alphaproteobacteria</taxon>
        <taxon>Sphingomonadales</taxon>
        <taxon>Erythrobacteraceae</taxon>
        <taxon>Pelagerythrobacter</taxon>
    </lineage>
</organism>
<evidence type="ECO:0000313" key="5">
    <source>
        <dbReference type="Proteomes" id="UP001335183"/>
    </source>
</evidence>
<dbReference type="InterPro" id="IPR050336">
    <property type="entry name" value="Chromosome_partition/occlusion"/>
</dbReference>
<feature type="region of interest" description="Disordered" evidence="1">
    <location>
        <begin position="633"/>
        <end position="668"/>
    </location>
</feature>
<dbReference type="RefSeq" id="WP_338445923.1">
    <property type="nucleotide sequence ID" value="NZ_CP144918.1"/>
</dbReference>
<evidence type="ECO:0000259" key="3">
    <source>
        <dbReference type="Pfam" id="PF17762"/>
    </source>
</evidence>
<evidence type="ECO:0000256" key="1">
    <source>
        <dbReference type="SAM" id="MobiDB-lite"/>
    </source>
</evidence>
<dbReference type="Gene3D" id="1.10.10.2830">
    <property type="match status" value="1"/>
</dbReference>
<dbReference type="PANTHER" id="PTHR33375">
    <property type="entry name" value="CHROMOSOME-PARTITIONING PROTEIN PARB-RELATED"/>
    <property type="match status" value="1"/>
</dbReference>
<reference evidence="4 5" key="1">
    <citation type="submission" date="2024-02" db="EMBL/GenBank/DDBJ databases">
        <title>The whole genome sequence of five bacterial samples isolated from Abu Dhabi Sabkha-shore region.</title>
        <authorList>
            <person name="Sudalaimuthuasari N."/>
            <person name="Sarfraz B."/>
            <person name="Tuyisabe J.D."/>
            <person name="Mugisha Ntwali L.D.M."/>
            <person name="Ali A.I.A.A."/>
            <person name="Almansoori S.Z.A."/>
            <person name="Alajami H.S.A."/>
            <person name="Almeqbaali A.A.S."/>
            <person name="Kundu B."/>
            <person name="Saeed E.E."/>
            <person name="Sukumarinath V."/>
            <person name="Mishra A.K."/>
            <person name="Hazzouri K.M."/>
            <person name="Almaskari R."/>
            <person name="Sharma A.K."/>
            <person name="Amiri K.M.A."/>
        </authorList>
    </citation>
    <scope>NUCLEOTIDE SEQUENCE [LARGE SCALE GENOMIC DNA]</scope>
    <source>
        <strain evidence="5">kcgeb_sd</strain>
    </source>
</reference>
<dbReference type="SUPFAM" id="SSF110849">
    <property type="entry name" value="ParB/Sulfiredoxin"/>
    <property type="match status" value="1"/>
</dbReference>
<dbReference type="EMBL" id="CP144918">
    <property type="protein sequence ID" value="WWA47032.1"/>
    <property type="molecule type" value="Genomic_DNA"/>
</dbReference>
<keyword evidence="5" id="KW-1185">Reference proteome</keyword>
<dbReference type="Proteomes" id="UP001335183">
    <property type="component" value="Chromosome"/>
</dbReference>
<sequence length="668" mass="73729">MTEQRTYTHAELAISPLNVRYNEEDCAAVEVLAASIVEEGQLQQLLLHTAPPKAKWAGKAKFGVWAGGRRWRAIGLAIADGRLPADFPIKAELRDEPEGQIVLDSLGENLLRRDLRGYEVHKAIARAVELGETVEAIATRIGQSPDWVRRQLRLGQLQPEIFDAYSAGEISYDQAQAYAATEDTDLQRAAWLHFRSLSTWEASPVKIRAFLKVGDRELGRLLLFVGEAIYRSAGGRFELDLFADGPDDAPWRGRVTDETLLRRLAEEKFEVLRNQVREDVQDRDLRFQASPPTIAGYPDVQLEISATRRKDRLLLPKEAQGADIVATIEIDDEGEWEPRFWWASRKARKAAQRAVAKPGQSPARDADIAPICGEAIDNPDSTYGQRAREIVRDEHGLTADGLQVVRSLRREILRALLIRDAALGGTLARDYLTWAQLRIALADSFGGGRKSAVGARGLAGEEWAYARDAEPRDKVKSWVDDTVAHHLWHEALGDVSSAEWMVDPDPVSSFVAWLELPEGERHLAEAVLAGLALERSANTPGWRIAVHDELAQRADGDAEALRILWQPTPAFVGLFGKLQRLAMAQPFVDPDAFKSWHKQKDKAVSGAVSAALQGECGGSQSAAAKRWVHPLLSFGEGSPRGAEDGARAKRGKRASATSRPSEALEPAE</sequence>
<evidence type="ECO:0000313" key="4">
    <source>
        <dbReference type="EMBL" id="WWA47032.1"/>
    </source>
</evidence>
<feature type="domain" description="ParB-like N-terminal" evidence="2">
    <location>
        <begin position="11"/>
        <end position="77"/>
    </location>
</feature>
<gene>
    <name evidence="4" type="ORF">V5F89_12310</name>
</gene>